<dbReference type="EMBL" id="FUYV01000003">
    <property type="protein sequence ID" value="SKB57567.1"/>
    <property type="molecule type" value="Genomic_DNA"/>
</dbReference>
<dbReference type="Proteomes" id="UP000191055">
    <property type="component" value="Unassembled WGS sequence"/>
</dbReference>
<keyword evidence="3" id="KW-1185">Reference proteome</keyword>
<evidence type="ECO:0000256" key="1">
    <source>
        <dbReference type="SAM" id="Phobius"/>
    </source>
</evidence>
<keyword evidence="1" id="KW-0812">Transmembrane</keyword>
<feature type="transmembrane region" description="Helical" evidence="1">
    <location>
        <begin position="6"/>
        <end position="24"/>
    </location>
</feature>
<dbReference type="OrthoDB" id="9998440at2"/>
<dbReference type="STRING" id="889453.SAMN03080601_00780"/>
<keyword evidence="1" id="KW-0472">Membrane</keyword>
<evidence type="ECO:0000313" key="3">
    <source>
        <dbReference type="Proteomes" id="UP000191055"/>
    </source>
</evidence>
<evidence type="ECO:0000313" key="2">
    <source>
        <dbReference type="EMBL" id="SKB57567.1"/>
    </source>
</evidence>
<dbReference type="AlphaFoldDB" id="A0A1T5CDN9"/>
<organism evidence="2 3">
    <name type="scientific">Alkalitalea saponilacus</name>
    <dbReference type="NCBI Taxonomy" id="889453"/>
    <lineage>
        <taxon>Bacteria</taxon>
        <taxon>Pseudomonadati</taxon>
        <taxon>Bacteroidota</taxon>
        <taxon>Bacteroidia</taxon>
        <taxon>Marinilabiliales</taxon>
        <taxon>Marinilabiliaceae</taxon>
        <taxon>Alkalitalea</taxon>
    </lineage>
</organism>
<reference evidence="2 3" key="1">
    <citation type="submission" date="2017-02" db="EMBL/GenBank/DDBJ databases">
        <authorList>
            <person name="Peterson S.W."/>
        </authorList>
    </citation>
    <scope>NUCLEOTIDE SEQUENCE [LARGE SCALE GENOMIC DNA]</scope>
    <source>
        <strain evidence="2 3">DSM 24412</strain>
    </source>
</reference>
<gene>
    <name evidence="2" type="ORF">SAMN03080601_00780</name>
</gene>
<sequence length="127" mass="14393">MKRSKWLTYVAPVPALVMLFTMLFQSFHKMEHFAECHESHACCHIPHHNSISAVVNYDGDLWLIEAEDVSTCLVCQYEFTFCSELKRSIAQAIVNLPHSPIPGLNIALHHSFTGLHKQLRAPPPSKV</sequence>
<protein>
    <submittedName>
        <fullName evidence="2">Uncharacterized protein</fullName>
    </submittedName>
</protein>
<dbReference type="RefSeq" id="WP_079556571.1">
    <property type="nucleotide sequence ID" value="NZ_CP021904.1"/>
</dbReference>
<keyword evidence="1" id="KW-1133">Transmembrane helix</keyword>
<name>A0A1T5CDN9_9BACT</name>
<accession>A0A1T5CDN9</accession>
<proteinExistence type="predicted"/>